<name>A0ACC0N1P6_RHOML</name>
<accession>A0ACC0N1P6</accession>
<keyword evidence="2" id="KW-1185">Reference proteome</keyword>
<comment type="caution">
    <text evidence="1">The sequence shown here is derived from an EMBL/GenBank/DDBJ whole genome shotgun (WGS) entry which is preliminary data.</text>
</comment>
<gene>
    <name evidence="1" type="ORF">RHMOL_Rhmol07G0145300</name>
</gene>
<organism evidence="1 2">
    <name type="scientific">Rhododendron molle</name>
    <name type="common">Chinese azalea</name>
    <name type="synonym">Azalea mollis</name>
    <dbReference type="NCBI Taxonomy" id="49168"/>
    <lineage>
        <taxon>Eukaryota</taxon>
        <taxon>Viridiplantae</taxon>
        <taxon>Streptophyta</taxon>
        <taxon>Embryophyta</taxon>
        <taxon>Tracheophyta</taxon>
        <taxon>Spermatophyta</taxon>
        <taxon>Magnoliopsida</taxon>
        <taxon>eudicotyledons</taxon>
        <taxon>Gunneridae</taxon>
        <taxon>Pentapetalae</taxon>
        <taxon>asterids</taxon>
        <taxon>Ericales</taxon>
        <taxon>Ericaceae</taxon>
        <taxon>Ericoideae</taxon>
        <taxon>Rhodoreae</taxon>
        <taxon>Rhododendron</taxon>
    </lineage>
</organism>
<sequence>MAHLLEIDQAFENMSVHEISTSHKEISTTLLSGKIISDHTHSTSSSSPIILPNIDEGNMISNAWDLHVPLTLTLPFLIGRTGIRTPLLRKCRW</sequence>
<evidence type="ECO:0000313" key="1">
    <source>
        <dbReference type="EMBL" id="KAI8546771.1"/>
    </source>
</evidence>
<dbReference type="EMBL" id="CM046394">
    <property type="protein sequence ID" value="KAI8546771.1"/>
    <property type="molecule type" value="Genomic_DNA"/>
</dbReference>
<dbReference type="Proteomes" id="UP001062846">
    <property type="component" value="Chromosome 7"/>
</dbReference>
<protein>
    <submittedName>
        <fullName evidence="1">Uncharacterized protein</fullName>
    </submittedName>
</protein>
<evidence type="ECO:0000313" key="2">
    <source>
        <dbReference type="Proteomes" id="UP001062846"/>
    </source>
</evidence>
<proteinExistence type="predicted"/>
<reference evidence="1" key="1">
    <citation type="submission" date="2022-02" db="EMBL/GenBank/DDBJ databases">
        <title>Plant Genome Project.</title>
        <authorList>
            <person name="Zhang R.-G."/>
        </authorList>
    </citation>
    <scope>NUCLEOTIDE SEQUENCE</scope>
    <source>
        <strain evidence="1">AT1</strain>
    </source>
</reference>